<gene>
    <name evidence="3" type="ORF">MBOU_14420</name>
</gene>
<proteinExistence type="predicted"/>
<accession>A0A7I9YL56</accession>
<dbReference type="RefSeq" id="WP_163709608.1">
    <property type="nucleotide sequence ID" value="NZ_BLKZ01000001.1"/>
</dbReference>
<reference evidence="3 4" key="1">
    <citation type="journal article" date="2019" name="Emerg. Microbes Infect.">
        <title>Comprehensive subspecies identification of 175 nontuberculous mycobacteria species based on 7547 genomic profiles.</title>
        <authorList>
            <person name="Matsumoto Y."/>
            <person name="Kinjo T."/>
            <person name="Motooka D."/>
            <person name="Nabeya D."/>
            <person name="Jung N."/>
            <person name="Uechi K."/>
            <person name="Horii T."/>
            <person name="Iida T."/>
            <person name="Fujita J."/>
            <person name="Nakamura S."/>
        </authorList>
    </citation>
    <scope>NUCLEOTIDE SEQUENCE [LARGE SCALE GENOMIC DNA]</scope>
    <source>
        <strain evidence="3 4">JCM 30725</strain>
    </source>
</reference>
<dbReference type="AlphaFoldDB" id="A0A7I9YL56"/>
<organism evidence="3 4">
    <name type="scientific">Mycobacterium bourgelatii</name>
    <dbReference type="NCBI Taxonomy" id="1273442"/>
    <lineage>
        <taxon>Bacteria</taxon>
        <taxon>Bacillati</taxon>
        <taxon>Actinomycetota</taxon>
        <taxon>Actinomycetes</taxon>
        <taxon>Mycobacteriales</taxon>
        <taxon>Mycobacteriaceae</taxon>
        <taxon>Mycobacterium</taxon>
    </lineage>
</organism>
<dbReference type="InterPro" id="IPR041304">
    <property type="entry name" value="AbiTii"/>
</dbReference>
<comment type="caution">
    <text evidence="3">The sequence shown here is derived from an EMBL/GenBank/DDBJ whole genome shotgun (WGS) entry which is preliminary data.</text>
</comment>
<sequence length="278" mass="29606">MSRLEKIVDAATSSATPIAELLRMTKVIAARMETPPLIDWVEYELGGYPEDAVIPDYRGPFPTHVLSVWSGPMSSVLTNVPIPSSAVPQGLRDAGAFEVDFRQSVSELARLAQQEEMLPYGWGPDVVGLLNGDMMRGELPNLQGIAPLHGIVSASRQVSPAVIGSVLDNVRTRVLDLALEFEKVAPDAGEPGAKPADQTTINHITTIIYGHDNTVAVQGSAVGQHVTVQAGDLDSLTKALSQLGLRTEDVAELKHAIQDDEADEDTPKGQQGGASRSS</sequence>
<evidence type="ECO:0000259" key="2">
    <source>
        <dbReference type="Pfam" id="PF18864"/>
    </source>
</evidence>
<feature type="region of interest" description="Disordered" evidence="1">
    <location>
        <begin position="256"/>
        <end position="278"/>
    </location>
</feature>
<protein>
    <recommendedName>
        <fullName evidence="2">AbiTii domain-containing protein</fullName>
    </recommendedName>
</protein>
<dbReference type="Proteomes" id="UP000465360">
    <property type="component" value="Unassembled WGS sequence"/>
</dbReference>
<evidence type="ECO:0000313" key="3">
    <source>
        <dbReference type="EMBL" id="GFG89400.1"/>
    </source>
</evidence>
<dbReference type="EMBL" id="BLKZ01000001">
    <property type="protein sequence ID" value="GFG89400.1"/>
    <property type="molecule type" value="Genomic_DNA"/>
</dbReference>
<keyword evidence="4" id="KW-1185">Reference proteome</keyword>
<evidence type="ECO:0000313" key="4">
    <source>
        <dbReference type="Proteomes" id="UP000465360"/>
    </source>
</evidence>
<feature type="domain" description="AbiTii" evidence="2">
    <location>
        <begin position="4"/>
        <end position="205"/>
    </location>
</feature>
<name>A0A7I9YL56_MYCBU</name>
<dbReference type="Pfam" id="PF18864">
    <property type="entry name" value="AbiTii"/>
    <property type="match status" value="1"/>
</dbReference>
<evidence type="ECO:0000256" key="1">
    <source>
        <dbReference type="SAM" id="MobiDB-lite"/>
    </source>
</evidence>